<reference evidence="2" key="1">
    <citation type="submission" date="2022-12" db="EMBL/GenBank/DDBJ databases">
        <title>Draft genome assemblies for two species of Escallonia (Escalloniales).</title>
        <authorList>
            <person name="Chanderbali A."/>
            <person name="Dervinis C."/>
            <person name="Anghel I."/>
            <person name="Soltis D."/>
            <person name="Soltis P."/>
            <person name="Zapata F."/>
        </authorList>
    </citation>
    <scope>NUCLEOTIDE SEQUENCE</scope>
    <source>
        <strain evidence="2">UCBG64.0493</strain>
        <tissue evidence="2">Leaf</tissue>
    </source>
</reference>
<evidence type="ECO:0000259" key="1">
    <source>
        <dbReference type="Pfam" id="PF07727"/>
    </source>
</evidence>
<dbReference type="InterPro" id="IPR013103">
    <property type="entry name" value="RVT_2"/>
</dbReference>
<dbReference type="Proteomes" id="UP001188597">
    <property type="component" value="Unassembled WGS sequence"/>
</dbReference>
<dbReference type="EMBL" id="JAVXUP010000903">
    <property type="protein sequence ID" value="KAK3019051.1"/>
    <property type="molecule type" value="Genomic_DNA"/>
</dbReference>
<dbReference type="AlphaFoldDB" id="A0AA89B1R8"/>
<organism evidence="2 3">
    <name type="scientific">Escallonia herrerae</name>
    <dbReference type="NCBI Taxonomy" id="1293975"/>
    <lineage>
        <taxon>Eukaryota</taxon>
        <taxon>Viridiplantae</taxon>
        <taxon>Streptophyta</taxon>
        <taxon>Embryophyta</taxon>
        <taxon>Tracheophyta</taxon>
        <taxon>Spermatophyta</taxon>
        <taxon>Magnoliopsida</taxon>
        <taxon>eudicotyledons</taxon>
        <taxon>Gunneridae</taxon>
        <taxon>Pentapetalae</taxon>
        <taxon>asterids</taxon>
        <taxon>campanulids</taxon>
        <taxon>Escalloniales</taxon>
        <taxon>Escalloniaceae</taxon>
        <taxon>Escallonia</taxon>
    </lineage>
</organism>
<protein>
    <recommendedName>
        <fullName evidence="1">Reverse transcriptase Ty1/copia-type domain-containing protein</fullName>
    </recommendedName>
</protein>
<evidence type="ECO:0000313" key="3">
    <source>
        <dbReference type="Proteomes" id="UP001188597"/>
    </source>
</evidence>
<name>A0AA89B1R8_9ASTE</name>
<keyword evidence="3" id="KW-1185">Reference proteome</keyword>
<evidence type="ECO:0000313" key="2">
    <source>
        <dbReference type="EMBL" id="KAK3019051.1"/>
    </source>
</evidence>
<proteinExistence type="predicted"/>
<feature type="domain" description="Reverse transcriptase Ty1/copia-type" evidence="1">
    <location>
        <begin position="70"/>
        <end position="132"/>
    </location>
</feature>
<gene>
    <name evidence="2" type="ORF">RJ639_003746</name>
</gene>
<dbReference type="Pfam" id="PF07727">
    <property type="entry name" value="RVT_2"/>
    <property type="match status" value="1"/>
</dbReference>
<accession>A0AA89B1R8</accession>
<comment type="caution">
    <text evidence="2">The sequence shown here is derived from an EMBL/GenBank/DDBJ whole genome shotgun (WGS) entry which is preliminary data.</text>
</comment>
<sequence length="244" mass="27556">MKGVGGSDKEIAMSGSWSPTTAGLTASYRLWDLVAKKRIVSCNVVFDESSVTKKQNPRSLNWFKIVSKSEIALLKALLSTKFEMKDLGAAKKILGMEIFRDRQSKKLWITQKKYIHKVLEKFSMLEAKQVSILLPTHFKLSIKLSPNTQNEVELRSTVSYANIVGCLMYAMICRRPDISQAVSVVSSNKTEYMAVIEASKEALWLKDLVEKLGFKHRGYLFAMRQSKRNSLGKEGSIPCKDQTH</sequence>